<name>A0ABN1R235_9ACTN</name>
<dbReference type="Pfam" id="PF07519">
    <property type="entry name" value="Tannase"/>
    <property type="match status" value="2"/>
</dbReference>
<keyword evidence="5 9" id="KW-0378">Hydrolase</keyword>
<dbReference type="Proteomes" id="UP001500542">
    <property type="component" value="Unassembled WGS sequence"/>
</dbReference>
<evidence type="ECO:0000256" key="1">
    <source>
        <dbReference type="ARBA" id="ARBA00006249"/>
    </source>
</evidence>
<evidence type="ECO:0000256" key="7">
    <source>
        <dbReference type="ARBA" id="ARBA00023157"/>
    </source>
</evidence>
<evidence type="ECO:0000256" key="5">
    <source>
        <dbReference type="ARBA" id="ARBA00022801"/>
    </source>
</evidence>
<keyword evidence="2" id="KW-0719">Serine esterase</keyword>
<comment type="caution">
    <text evidence="9">The sequence shown here is derived from an EMBL/GenBank/DDBJ whole genome shotgun (WGS) entry which is preliminary data.</text>
</comment>
<evidence type="ECO:0000256" key="4">
    <source>
        <dbReference type="ARBA" id="ARBA00022729"/>
    </source>
</evidence>
<comment type="similarity">
    <text evidence="1">Belongs to the tannase family.</text>
</comment>
<keyword evidence="6" id="KW-0106">Calcium</keyword>
<organism evidence="9 10">
    <name type="scientific">Kribbella koreensis</name>
    <dbReference type="NCBI Taxonomy" id="57909"/>
    <lineage>
        <taxon>Bacteria</taxon>
        <taxon>Bacillati</taxon>
        <taxon>Actinomycetota</taxon>
        <taxon>Actinomycetes</taxon>
        <taxon>Propionibacteriales</taxon>
        <taxon>Kribbellaceae</taxon>
        <taxon>Kribbella</taxon>
    </lineage>
</organism>
<keyword evidence="10" id="KW-1185">Reference proteome</keyword>
<reference evidence="9 10" key="1">
    <citation type="journal article" date="2019" name="Int. J. Syst. Evol. Microbiol.">
        <title>The Global Catalogue of Microorganisms (GCM) 10K type strain sequencing project: providing services to taxonomists for standard genome sequencing and annotation.</title>
        <authorList>
            <consortium name="The Broad Institute Genomics Platform"/>
            <consortium name="The Broad Institute Genome Sequencing Center for Infectious Disease"/>
            <person name="Wu L."/>
            <person name="Ma J."/>
        </authorList>
    </citation>
    <scope>NUCLEOTIDE SEQUENCE [LARGE SCALE GENOMIC DNA]</scope>
    <source>
        <strain evidence="9 10">JCM 10977</strain>
    </source>
</reference>
<dbReference type="GO" id="GO:0016787">
    <property type="term" value="F:hydrolase activity"/>
    <property type="evidence" value="ECO:0007669"/>
    <property type="project" value="UniProtKB-KW"/>
</dbReference>
<dbReference type="SUPFAM" id="SSF53474">
    <property type="entry name" value="alpha/beta-Hydrolases"/>
    <property type="match status" value="1"/>
</dbReference>
<evidence type="ECO:0000256" key="6">
    <source>
        <dbReference type="ARBA" id="ARBA00022837"/>
    </source>
</evidence>
<dbReference type="Gene3D" id="3.40.50.1820">
    <property type="entry name" value="alpha/beta hydrolase"/>
    <property type="match status" value="1"/>
</dbReference>
<keyword evidence="3" id="KW-0479">Metal-binding</keyword>
<dbReference type="InterPro" id="IPR029058">
    <property type="entry name" value="AB_hydrolase_fold"/>
</dbReference>
<dbReference type="RefSeq" id="WP_343974811.1">
    <property type="nucleotide sequence ID" value="NZ_BAAAHK010000013.1"/>
</dbReference>
<evidence type="ECO:0000313" key="9">
    <source>
        <dbReference type="EMBL" id="GAA0950354.1"/>
    </source>
</evidence>
<keyword evidence="4 8" id="KW-0732">Signal</keyword>
<evidence type="ECO:0000313" key="10">
    <source>
        <dbReference type="Proteomes" id="UP001500542"/>
    </source>
</evidence>
<dbReference type="InterPro" id="IPR011118">
    <property type="entry name" value="Tannase/feruloyl_esterase"/>
</dbReference>
<gene>
    <name evidence="9" type="ORF">GCM10009554_50150</name>
</gene>
<evidence type="ECO:0000256" key="2">
    <source>
        <dbReference type="ARBA" id="ARBA00022487"/>
    </source>
</evidence>
<feature type="signal peptide" evidence="8">
    <location>
        <begin position="1"/>
        <end position="25"/>
    </location>
</feature>
<dbReference type="PANTHER" id="PTHR33938">
    <property type="entry name" value="FERULOYL ESTERASE B-RELATED"/>
    <property type="match status" value="1"/>
</dbReference>
<accession>A0ABN1R235</accession>
<feature type="chain" id="PRO_5046261648" evidence="8">
    <location>
        <begin position="26"/>
        <end position="520"/>
    </location>
</feature>
<dbReference type="PANTHER" id="PTHR33938:SF8">
    <property type="entry name" value="CARBOXYLIC ESTER HYDROLASE"/>
    <property type="match status" value="1"/>
</dbReference>
<proteinExistence type="inferred from homology"/>
<dbReference type="EMBL" id="BAAAHK010000013">
    <property type="protein sequence ID" value="GAA0950354.1"/>
    <property type="molecule type" value="Genomic_DNA"/>
</dbReference>
<protein>
    <submittedName>
        <fullName evidence="9">Tannase/feruloyl esterase family alpha/beta hydrolase</fullName>
    </submittedName>
</protein>
<evidence type="ECO:0000256" key="8">
    <source>
        <dbReference type="SAM" id="SignalP"/>
    </source>
</evidence>
<keyword evidence="7" id="KW-1015">Disulfide bond</keyword>
<sequence>MKRILTILAAVVPLAALMPLPGSSAATTAASTATACTTVSIKAPQGVRIDSLTGVDQPGGTVVIPPNPPFPSGPVTGVPAYCEVTVQLSHPGAGDHVKTVVWLPKTGWNGRFQALGGSAYQAGEFGIPWVNAVKAGYAVASTDAGVGPSPFTADAWALKDGKVNQALLLNFASRSLHDLATVGKAVTNQYYGHAANYSYWTGCSTGGRQGYIEAQQHPDDFDGILAQSPAVNWDRWGVAAIWPAVVMNQEHTYPTACVFDEFNKAAVQACDSKDGVVNGVIDQPQKCTWAPERLVGKTVLCDGKPVTITAADARVVRKIWDGPRGLWYGLTRGSAFDGLAATADGKAVPFVVPDSWVRDFLKLDPAFDTSTLTYSQYAKLFRQSQAQYNQVIGSDDPDLSAFRRSGGKLLSWHGLSDSLIPALGTVDYRKRVERELGGSTRVNDFYRLFLAPGAGHCGGGITPTDPLASLVKWVEQGQAPATLPAATVDGTEHRDLCAYPSVSKYKGYGDPKQASSYRCS</sequence>
<evidence type="ECO:0000256" key="3">
    <source>
        <dbReference type="ARBA" id="ARBA00022723"/>
    </source>
</evidence>